<name>A0A8X6TQ98_NEPPI</name>
<organism evidence="2 3">
    <name type="scientific">Nephila pilipes</name>
    <name type="common">Giant wood spider</name>
    <name type="synonym">Nephila maculata</name>
    <dbReference type="NCBI Taxonomy" id="299642"/>
    <lineage>
        <taxon>Eukaryota</taxon>
        <taxon>Metazoa</taxon>
        <taxon>Ecdysozoa</taxon>
        <taxon>Arthropoda</taxon>
        <taxon>Chelicerata</taxon>
        <taxon>Arachnida</taxon>
        <taxon>Araneae</taxon>
        <taxon>Araneomorphae</taxon>
        <taxon>Entelegynae</taxon>
        <taxon>Araneoidea</taxon>
        <taxon>Nephilidae</taxon>
        <taxon>Nephila</taxon>
    </lineage>
</organism>
<proteinExistence type="predicted"/>
<keyword evidence="3" id="KW-1185">Reference proteome</keyword>
<comment type="caution">
    <text evidence="2">The sequence shown here is derived from an EMBL/GenBank/DDBJ whole genome shotgun (WGS) entry which is preliminary data.</text>
</comment>
<protein>
    <submittedName>
        <fullName evidence="2">Uncharacterized protein</fullName>
    </submittedName>
</protein>
<feature type="region of interest" description="Disordered" evidence="1">
    <location>
        <begin position="1"/>
        <end position="38"/>
    </location>
</feature>
<dbReference type="AlphaFoldDB" id="A0A8X6TQ98"/>
<accession>A0A8X6TQ98</accession>
<reference evidence="2" key="1">
    <citation type="submission" date="2020-08" db="EMBL/GenBank/DDBJ databases">
        <title>Multicomponent nature underlies the extraordinary mechanical properties of spider dragline silk.</title>
        <authorList>
            <person name="Kono N."/>
            <person name="Nakamura H."/>
            <person name="Mori M."/>
            <person name="Yoshida Y."/>
            <person name="Ohtoshi R."/>
            <person name="Malay A.D."/>
            <person name="Moran D.A.P."/>
            <person name="Tomita M."/>
            <person name="Numata K."/>
            <person name="Arakawa K."/>
        </authorList>
    </citation>
    <scope>NUCLEOTIDE SEQUENCE</scope>
</reference>
<feature type="compositionally biased region" description="Basic and acidic residues" evidence="1">
    <location>
        <begin position="1"/>
        <end position="14"/>
    </location>
</feature>
<sequence>MSQRRDEGRQKENGSDPNDPAPLKRALETGGDTELKEQRLASRNYPVISFNALRCSTKAQRCLPIISGRERILFFSPEYSFESYPFNRIARKPKHVHC</sequence>
<gene>
    <name evidence="2" type="ORF">NPIL_45511</name>
</gene>
<evidence type="ECO:0000313" key="2">
    <source>
        <dbReference type="EMBL" id="GFT44296.1"/>
    </source>
</evidence>
<evidence type="ECO:0000313" key="3">
    <source>
        <dbReference type="Proteomes" id="UP000887013"/>
    </source>
</evidence>
<evidence type="ECO:0000256" key="1">
    <source>
        <dbReference type="SAM" id="MobiDB-lite"/>
    </source>
</evidence>
<dbReference type="EMBL" id="BMAW01110668">
    <property type="protein sequence ID" value="GFT44296.1"/>
    <property type="molecule type" value="Genomic_DNA"/>
</dbReference>
<dbReference type="Proteomes" id="UP000887013">
    <property type="component" value="Unassembled WGS sequence"/>
</dbReference>